<evidence type="ECO:0000256" key="3">
    <source>
        <dbReference type="ARBA" id="ARBA00022884"/>
    </source>
</evidence>
<dbReference type="NCBIfam" id="TIGR00717">
    <property type="entry name" value="rpsA"/>
    <property type="match status" value="1"/>
</dbReference>
<dbReference type="SMART" id="SM00316">
    <property type="entry name" value="S1"/>
    <property type="match status" value="6"/>
</dbReference>
<keyword evidence="3 7" id="KW-0694">RNA-binding</keyword>
<organism evidence="9 10">
    <name type="scientific">Paracoccus haeundaensis</name>
    <dbReference type="NCBI Taxonomy" id="225362"/>
    <lineage>
        <taxon>Bacteria</taxon>
        <taxon>Pseudomonadati</taxon>
        <taxon>Pseudomonadota</taxon>
        <taxon>Alphaproteobacteria</taxon>
        <taxon>Rhodobacterales</taxon>
        <taxon>Paracoccaceae</taxon>
        <taxon>Paracoccus</taxon>
    </lineage>
</organism>
<evidence type="ECO:0000256" key="7">
    <source>
        <dbReference type="PIRNR" id="PIRNR002111"/>
    </source>
</evidence>
<protein>
    <recommendedName>
        <fullName evidence="7">30S ribosomal protein S1</fullName>
    </recommendedName>
</protein>
<dbReference type="Proteomes" id="UP000304880">
    <property type="component" value="Unassembled WGS sequence"/>
</dbReference>
<dbReference type="GO" id="GO:0006412">
    <property type="term" value="P:translation"/>
    <property type="evidence" value="ECO:0007669"/>
    <property type="project" value="InterPro"/>
</dbReference>
<comment type="function">
    <text evidence="6 7">Binds mRNA; thus facilitating recognition of the initiation point. It is needed to translate mRNA with a short Shine-Dalgarno (SD) purine-rich sequence.</text>
</comment>
<feature type="domain" description="S1 motif" evidence="8">
    <location>
        <begin position="456"/>
        <end position="524"/>
    </location>
</feature>
<dbReference type="InterPro" id="IPR012340">
    <property type="entry name" value="NA-bd_OB-fold"/>
</dbReference>
<dbReference type="CDD" id="cd04465">
    <property type="entry name" value="S1_RPS1_repeat_ec2_hs2"/>
    <property type="match status" value="1"/>
</dbReference>
<evidence type="ECO:0000256" key="5">
    <source>
        <dbReference type="ARBA" id="ARBA00023274"/>
    </source>
</evidence>
<dbReference type="InterPro" id="IPR035104">
    <property type="entry name" value="Ribosomal_protein_S1-like"/>
</dbReference>
<dbReference type="NCBIfam" id="NF004955">
    <property type="entry name" value="PRK06299.1-5"/>
    <property type="match status" value="1"/>
</dbReference>
<evidence type="ECO:0000259" key="8">
    <source>
        <dbReference type="PROSITE" id="PS50126"/>
    </source>
</evidence>
<dbReference type="GO" id="GO:0003735">
    <property type="term" value="F:structural constituent of ribosome"/>
    <property type="evidence" value="ECO:0007669"/>
    <property type="project" value="InterPro"/>
</dbReference>
<dbReference type="GeneID" id="97048173"/>
<keyword evidence="2" id="KW-0677">Repeat</keyword>
<evidence type="ECO:0000313" key="9">
    <source>
        <dbReference type="EMBL" id="TNH41314.1"/>
    </source>
</evidence>
<dbReference type="InterPro" id="IPR000110">
    <property type="entry name" value="Ribosomal_bS1"/>
</dbReference>
<comment type="similarity">
    <text evidence="1 7">Belongs to the bacterial ribosomal protein bS1 family.</text>
</comment>
<feature type="domain" description="S1 motif" evidence="8">
    <location>
        <begin position="197"/>
        <end position="265"/>
    </location>
</feature>
<dbReference type="EMBL" id="VDDC01000001">
    <property type="protein sequence ID" value="TNH41314.1"/>
    <property type="molecule type" value="Genomic_DNA"/>
</dbReference>
<dbReference type="InterPro" id="IPR050437">
    <property type="entry name" value="Ribos_protein_bS1-like"/>
</dbReference>
<proteinExistence type="inferred from homology"/>
<feature type="domain" description="S1 motif" evidence="8">
    <location>
        <begin position="369"/>
        <end position="439"/>
    </location>
</feature>
<dbReference type="PRINTS" id="PR00681">
    <property type="entry name" value="RIBOSOMALS1"/>
</dbReference>
<dbReference type="FunFam" id="2.40.50.140:FF:000018">
    <property type="entry name" value="30S ribosomal protein S1"/>
    <property type="match status" value="1"/>
</dbReference>
<evidence type="ECO:0000256" key="4">
    <source>
        <dbReference type="ARBA" id="ARBA00022980"/>
    </source>
</evidence>
<dbReference type="SUPFAM" id="SSF50249">
    <property type="entry name" value="Nucleic acid-binding proteins"/>
    <property type="match status" value="6"/>
</dbReference>
<dbReference type="PANTHER" id="PTHR10724">
    <property type="entry name" value="30S RIBOSOMAL PROTEIN S1"/>
    <property type="match status" value="1"/>
</dbReference>
<dbReference type="InterPro" id="IPR003029">
    <property type="entry name" value="S1_domain"/>
</dbReference>
<dbReference type="RefSeq" id="WP_084693668.1">
    <property type="nucleotide sequence ID" value="NZ_VDDC01000001.1"/>
</dbReference>
<reference evidence="9 10" key="1">
    <citation type="submission" date="2019-06" db="EMBL/GenBank/DDBJ databases">
        <authorList>
            <person name="Li J."/>
        </authorList>
    </citation>
    <scope>NUCLEOTIDE SEQUENCE [LARGE SCALE GENOMIC DNA]</scope>
    <source>
        <strain evidence="9 10">CGMCC 1.8012</strain>
    </source>
</reference>
<dbReference type="Gene3D" id="2.40.50.140">
    <property type="entry name" value="Nucleic acid-binding proteins"/>
    <property type="match status" value="5"/>
</dbReference>
<dbReference type="CDD" id="cd05688">
    <property type="entry name" value="S1_RPS1_repeat_ec3"/>
    <property type="match status" value="1"/>
</dbReference>
<dbReference type="Pfam" id="PF00575">
    <property type="entry name" value="S1"/>
    <property type="match status" value="6"/>
</dbReference>
<comment type="caution">
    <text evidence="9">The sequence shown here is derived from an EMBL/GenBank/DDBJ whole genome shotgun (WGS) entry which is preliminary data.</text>
</comment>
<dbReference type="GO" id="GO:0022627">
    <property type="term" value="C:cytosolic small ribosomal subunit"/>
    <property type="evidence" value="ECO:0007669"/>
    <property type="project" value="TreeGrafter"/>
</dbReference>
<feature type="domain" description="S1 motif" evidence="8">
    <location>
        <begin position="282"/>
        <end position="352"/>
    </location>
</feature>
<dbReference type="AlphaFoldDB" id="A0A5C4RC82"/>
<dbReference type="GO" id="GO:0003729">
    <property type="term" value="F:mRNA binding"/>
    <property type="evidence" value="ECO:0007669"/>
    <property type="project" value="TreeGrafter"/>
</dbReference>
<dbReference type="PANTHER" id="PTHR10724:SF7">
    <property type="entry name" value="SMALL RIBOSOMAL SUBUNIT PROTEIN BS1C"/>
    <property type="match status" value="1"/>
</dbReference>
<feature type="domain" description="S1 motif" evidence="8">
    <location>
        <begin position="110"/>
        <end position="176"/>
    </location>
</feature>
<dbReference type="NCBIfam" id="NF004952">
    <property type="entry name" value="PRK06299.1-2"/>
    <property type="match status" value="1"/>
</dbReference>
<evidence type="ECO:0000256" key="1">
    <source>
        <dbReference type="ARBA" id="ARBA00006767"/>
    </source>
</evidence>
<gene>
    <name evidence="9" type="ORF">FHD67_00955</name>
</gene>
<dbReference type="PROSITE" id="PS50126">
    <property type="entry name" value="S1"/>
    <property type="match status" value="6"/>
</dbReference>
<dbReference type="PIRSF" id="PIRSF002111">
    <property type="entry name" value="RpsA"/>
    <property type="match status" value="1"/>
</dbReference>
<dbReference type="CDD" id="cd05687">
    <property type="entry name" value="S1_RPS1_repeat_ec1_hs1"/>
    <property type="match status" value="1"/>
</dbReference>
<dbReference type="CDD" id="cd05691">
    <property type="entry name" value="S1_RPS1_repeat_ec6"/>
    <property type="match status" value="1"/>
</dbReference>
<evidence type="ECO:0000256" key="2">
    <source>
        <dbReference type="ARBA" id="ARBA00022737"/>
    </source>
</evidence>
<accession>A0A5C4RC82</accession>
<keyword evidence="4 7" id="KW-0689">Ribosomal protein</keyword>
<evidence type="ECO:0000313" key="10">
    <source>
        <dbReference type="Proteomes" id="UP000304880"/>
    </source>
</evidence>
<evidence type="ECO:0000256" key="6">
    <source>
        <dbReference type="ARBA" id="ARBA00025604"/>
    </source>
</evidence>
<dbReference type="FunFam" id="2.40.50.140:FF:000011">
    <property type="entry name" value="30S ribosomal protein S1"/>
    <property type="match status" value="1"/>
</dbReference>
<sequence>MCAKATMEEFEALLNESLEIDTPDEGSVVKGRVIAIEAGQAIIDVGYKMEGRVDLKEFANPGEEPSIKVGDEVEVYLDRVENARGEASISREKARREEAWDRLEKAYESEERVEGAIFGRVKGGFTVDLGGAVAFLPGSQVDVRPVRDAGPLMGLKQPFQILKMDRRRGNIVVSRRAILEESRAEQRAEVIANLTEGQSIDGVVKNITEYGAFVDLGGVDGLLHVTDMAWRRVNHPSEILAIGETVKVQVIKINKDSHRISLGMKQLQADPWDTVADKFPIESVHQGRVTNITDYGAFVELEAGVEGLVHVSEMSWTKKNVHPGKIVSTSQEVEVMVLEIDEAKRRVSLGLKQTMRNPWEVFAETHPTGTVIEGEVKNITEFGLFIGLEGDIDGMVHLSDISWDARGEDAIQDFRKGDVVKAVVQDVDVEKERISLSIKSLENENMAEAVDGVKRGTIVTAEVTAIEEGGIEVEYNGVKSFIRRSDLARDRADQRPERFSVGDKVDARVTNVDTKTRRLGLSIKAREIAEEKEAIDTYGSSDSGASLGDILGAALNRNS</sequence>
<keyword evidence="10" id="KW-1185">Reference proteome</keyword>
<name>A0A5C4RC82_9RHOB</name>
<keyword evidence="5 7" id="KW-0687">Ribonucleoprotein</keyword>
<feature type="domain" description="S1 motif" evidence="8">
    <location>
        <begin position="26"/>
        <end position="92"/>
    </location>
</feature>